<dbReference type="AlphaFoldDB" id="A0A2P2IM85"/>
<protein>
    <submittedName>
        <fullName evidence="2">Uncharacterized protein</fullName>
    </submittedName>
</protein>
<dbReference type="EMBL" id="GGEC01001869">
    <property type="protein sequence ID" value="MBW82352.1"/>
    <property type="molecule type" value="Transcribed_RNA"/>
</dbReference>
<proteinExistence type="predicted"/>
<sequence>MPTTASQAERERDRDGWSRAAR</sequence>
<evidence type="ECO:0000313" key="2">
    <source>
        <dbReference type="EMBL" id="MBW82352.1"/>
    </source>
</evidence>
<feature type="region of interest" description="Disordered" evidence="1">
    <location>
        <begin position="1"/>
        <end position="22"/>
    </location>
</feature>
<feature type="compositionally biased region" description="Basic and acidic residues" evidence="1">
    <location>
        <begin position="8"/>
        <end position="22"/>
    </location>
</feature>
<evidence type="ECO:0000256" key="1">
    <source>
        <dbReference type="SAM" id="MobiDB-lite"/>
    </source>
</evidence>
<accession>A0A2P2IM85</accession>
<name>A0A2P2IM85_RHIMU</name>
<reference evidence="2" key="1">
    <citation type="submission" date="2018-02" db="EMBL/GenBank/DDBJ databases">
        <title>Rhizophora mucronata_Transcriptome.</title>
        <authorList>
            <person name="Meera S.P."/>
            <person name="Sreeshan A."/>
            <person name="Augustine A."/>
        </authorList>
    </citation>
    <scope>NUCLEOTIDE SEQUENCE</scope>
    <source>
        <tissue evidence="2">Leaf</tissue>
    </source>
</reference>
<organism evidence="2">
    <name type="scientific">Rhizophora mucronata</name>
    <name type="common">Asiatic mangrove</name>
    <dbReference type="NCBI Taxonomy" id="61149"/>
    <lineage>
        <taxon>Eukaryota</taxon>
        <taxon>Viridiplantae</taxon>
        <taxon>Streptophyta</taxon>
        <taxon>Embryophyta</taxon>
        <taxon>Tracheophyta</taxon>
        <taxon>Spermatophyta</taxon>
        <taxon>Magnoliopsida</taxon>
        <taxon>eudicotyledons</taxon>
        <taxon>Gunneridae</taxon>
        <taxon>Pentapetalae</taxon>
        <taxon>rosids</taxon>
        <taxon>fabids</taxon>
        <taxon>Malpighiales</taxon>
        <taxon>Rhizophoraceae</taxon>
        <taxon>Rhizophora</taxon>
    </lineage>
</organism>